<proteinExistence type="predicted"/>
<protein>
    <recommendedName>
        <fullName evidence="1">HNH endonuclease 5 domain-containing protein</fullName>
    </recommendedName>
</protein>
<reference evidence="2 3" key="1">
    <citation type="submission" date="2020-08" db="EMBL/GenBank/DDBJ databases">
        <title>A Genomic Blueprint of the Chicken Gut Microbiome.</title>
        <authorList>
            <person name="Gilroy R."/>
            <person name="Ravi A."/>
            <person name="Getino M."/>
            <person name="Pursley I."/>
            <person name="Horton D.L."/>
            <person name="Alikhan N.-F."/>
            <person name="Baker D."/>
            <person name="Gharbi K."/>
            <person name="Hall N."/>
            <person name="Watson M."/>
            <person name="Adriaenssens E.M."/>
            <person name="Foster-Nyarko E."/>
            <person name="Jarju S."/>
            <person name="Secka A."/>
            <person name="Antonio M."/>
            <person name="Oren A."/>
            <person name="Chaudhuri R."/>
            <person name="La Ragione R.M."/>
            <person name="Hildebrand F."/>
            <person name="Pallen M.J."/>
        </authorList>
    </citation>
    <scope>NUCLEOTIDE SEQUENCE [LARGE SCALE GENOMIC DNA]</scope>
    <source>
        <strain evidence="2 3">Sa1CVA4</strain>
    </source>
</reference>
<keyword evidence="3" id="KW-1185">Reference proteome</keyword>
<dbReference type="Proteomes" id="UP000626242">
    <property type="component" value="Unassembled WGS sequence"/>
</dbReference>
<organism evidence="2 3">
    <name type="scientific">Kaistella pullorum</name>
    <dbReference type="NCBI Taxonomy" id="2763074"/>
    <lineage>
        <taxon>Bacteria</taxon>
        <taxon>Pseudomonadati</taxon>
        <taxon>Bacteroidota</taxon>
        <taxon>Flavobacteriia</taxon>
        <taxon>Flavobacteriales</taxon>
        <taxon>Weeksellaceae</taxon>
        <taxon>Chryseobacterium group</taxon>
        <taxon>Kaistella</taxon>
    </lineage>
</organism>
<feature type="domain" description="HNH endonuclease 5" evidence="1">
    <location>
        <begin position="37"/>
        <end position="87"/>
    </location>
</feature>
<dbReference type="RefSeq" id="WP_251834285.1">
    <property type="nucleotide sequence ID" value="NZ_JACSPS010000006.1"/>
</dbReference>
<sequence length="301" mass="35448">MQLIEDSQWIRENYRPIYFCDLESISRKSKTGEKDHCKFCKKKHPEVSFNNESHLFPQFIGNKYLLANDECDRCNEKFGRTIENEFANFIKIFHNIYGVKGQKKFPTYKKNNIRLERNENHFDLIGIDEGLISTEGGKLFLETDPFIPLSIYKCLVKMALSLINKKHFEIFEKTFEWLQDETNEVIKSNAILPLYFSQNCEEYIFNTQAYLLERKGDSDKLPSYIFKIYYSIFSFQVLLPFNKSDGHNSYDLVNFKSIPNNFELDDPLKTTRYYMDCNIVTKSILGVTIEIANLAQTQSHL</sequence>
<evidence type="ECO:0000313" key="2">
    <source>
        <dbReference type="EMBL" id="MBD8019089.1"/>
    </source>
</evidence>
<dbReference type="InterPro" id="IPR029471">
    <property type="entry name" value="HNH_5"/>
</dbReference>
<evidence type="ECO:0000313" key="3">
    <source>
        <dbReference type="Proteomes" id="UP000626242"/>
    </source>
</evidence>
<name>A0ABR8WPZ3_9FLAO</name>
<gene>
    <name evidence="2" type="ORF">H9628_11460</name>
</gene>
<accession>A0ABR8WPZ3</accession>
<dbReference type="EMBL" id="JACSPS010000006">
    <property type="protein sequence ID" value="MBD8019089.1"/>
    <property type="molecule type" value="Genomic_DNA"/>
</dbReference>
<comment type="caution">
    <text evidence="2">The sequence shown here is derived from an EMBL/GenBank/DDBJ whole genome shotgun (WGS) entry which is preliminary data.</text>
</comment>
<evidence type="ECO:0000259" key="1">
    <source>
        <dbReference type="Pfam" id="PF14279"/>
    </source>
</evidence>
<dbReference type="Pfam" id="PF14279">
    <property type="entry name" value="HNH_5"/>
    <property type="match status" value="1"/>
</dbReference>